<reference evidence="3 4" key="1">
    <citation type="submission" date="2017-06" db="EMBL/GenBank/DDBJ databases">
        <authorList>
            <person name="Kim H.J."/>
            <person name="Triplett B.A."/>
        </authorList>
    </citation>
    <scope>NUCLEOTIDE SEQUENCE [LARGE SCALE GENOMIC DNA]</scope>
    <source>
        <strain evidence="3 4">B29T1</strain>
    </source>
</reference>
<accession>A0A212RFU4</accession>
<dbReference type="InterPro" id="IPR045079">
    <property type="entry name" value="Oxoprolinase-like"/>
</dbReference>
<dbReference type="Proteomes" id="UP000197065">
    <property type="component" value="Unassembled WGS sequence"/>
</dbReference>
<dbReference type="InterPro" id="IPR008040">
    <property type="entry name" value="Hydant_A_N"/>
</dbReference>
<dbReference type="OrthoDB" id="9814788at2"/>
<dbReference type="InterPro" id="IPR002821">
    <property type="entry name" value="Hydantoinase_A"/>
</dbReference>
<proteinExistence type="predicted"/>
<sequence>MMRIGVDVGGTNTDAVLLDGNTIRAAIKTPTTADVISGVTKALSHVLADVKALDDVQAVMIGTTHFTNAVIERRGLSKVAVIRIGLPAAASILPFADWPPDLVDVVKGPIFMLAGGNEFDGRPIVAFDHAGMRRVAATIRDSGIKAVAITAVFSPLIADCENAAAAILAELAPNVTVTRSSELGRIGLIERENATILNSALQGLARQTVAAFHQALVQSRLSGPLYLTQNDGTLIGAAVAEHLPVLCFSSGPTNSMRGAHLLSGLADAIVLDVGGTTTDAGRLKDGFPRQANTQVDIGGVRTFFRMPDVVAIALGGGTVIREQPLAVGPDSVGYELLTKARANGGDTLTLTDVGVKLGLIELGDQDSLDDLPAGLIASVQDWLTVRLAELVDRMKTSAGDLPVVAVGGGAFLVPDSLPGVSRVIKVENAGIANAVGAAMSQVSGESERIFHGVQRSDAIAQTLDLAREQAIAAGAAADSLTVLDIEDTPMSYVPGEPLRVRVRVIGDLRDRSSHSEQRK</sequence>
<protein>
    <submittedName>
        <fullName evidence="3">Hydantoinase/oxoprolinase</fullName>
    </submittedName>
</protein>
<dbReference type="SUPFAM" id="SSF53067">
    <property type="entry name" value="Actin-like ATPase domain"/>
    <property type="match status" value="1"/>
</dbReference>
<dbReference type="GO" id="GO:0016787">
    <property type="term" value="F:hydrolase activity"/>
    <property type="evidence" value="ECO:0007669"/>
    <property type="project" value="InterPro"/>
</dbReference>
<evidence type="ECO:0000259" key="1">
    <source>
        <dbReference type="Pfam" id="PF01968"/>
    </source>
</evidence>
<evidence type="ECO:0000259" key="2">
    <source>
        <dbReference type="Pfam" id="PF05378"/>
    </source>
</evidence>
<dbReference type="AlphaFoldDB" id="A0A212RFU4"/>
<feature type="domain" description="Hydantoinase A/oxoprolinase" evidence="1">
    <location>
        <begin position="191"/>
        <end position="394"/>
    </location>
</feature>
<dbReference type="InterPro" id="IPR043129">
    <property type="entry name" value="ATPase_NBD"/>
</dbReference>
<dbReference type="EMBL" id="FYEH01000008">
    <property type="protein sequence ID" value="SNB71158.1"/>
    <property type="molecule type" value="Genomic_DNA"/>
</dbReference>
<gene>
    <name evidence="3" type="ORF">SAMN07250955_10868</name>
</gene>
<dbReference type="Pfam" id="PF05378">
    <property type="entry name" value="Hydant_A_N"/>
    <property type="match status" value="1"/>
</dbReference>
<organism evidence="3 4">
    <name type="scientific">Arboricoccus pini</name>
    <dbReference type="NCBI Taxonomy" id="1963835"/>
    <lineage>
        <taxon>Bacteria</taxon>
        <taxon>Pseudomonadati</taxon>
        <taxon>Pseudomonadota</taxon>
        <taxon>Alphaproteobacteria</taxon>
        <taxon>Geminicoccales</taxon>
        <taxon>Geminicoccaceae</taxon>
        <taxon>Arboricoccus</taxon>
    </lineage>
</organism>
<name>A0A212RFU4_9PROT</name>
<feature type="domain" description="Hydantoinase/oxoprolinase N-terminal" evidence="2">
    <location>
        <begin position="3"/>
        <end position="170"/>
    </location>
</feature>
<dbReference type="Gene3D" id="3.30.420.40">
    <property type="match status" value="1"/>
</dbReference>
<dbReference type="RefSeq" id="WP_088561863.1">
    <property type="nucleotide sequence ID" value="NZ_FYEH01000008.1"/>
</dbReference>
<dbReference type="PANTHER" id="PTHR11365:SF10">
    <property type="entry name" value="HYDANTOINASE_OXOPROLINASE"/>
    <property type="match status" value="1"/>
</dbReference>
<dbReference type="PANTHER" id="PTHR11365">
    <property type="entry name" value="5-OXOPROLINASE RELATED"/>
    <property type="match status" value="1"/>
</dbReference>
<evidence type="ECO:0000313" key="4">
    <source>
        <dbReference type="Proteomes" id="UP000197065"/>
    </source>
</evidence>
<dbReference type="Pfam" id="PF01968">
    <property type="entry name" value="Hydantoinase_A"/>
    <property type="match status" value="1"/>
</dbReference>
<keyword evidence="4" id="KW-1185">Reference proteome</keyword>
<evidence type="ECO:0000313" key="3">
    <source>
        <dbReference type="EMBL" id="SNB71158.1"/>
    </source>
</evidence>